<sequence length="92" mass="9709">MSKCLGPFNKGEVADSDGLFFEVEAGPSTTGVIAVGVGADSEAILVTTLLLLKRGTRFPAMVEKGTFLGSSEERVVVNTSTKDEENESKVNK</sequence>
<reference evidence="1 2" key="1">
    <citation type="submission" date="2024-01" db="EMBL/GenBank/DDBJ databases">
        <title>The complete chloroplast genome sequence of Lithospermum erythrorhizon: insights into the phylogenetic relationship among Boraginaceae species and the maternal lineages of purple gromwells.</title>
        <authorList>
            <person name="Okada T."/>
            <person name="Watanabe K."/>
        </authorList>
    </citation>
    <scope>NUCLEOTIDE SEQUENCE [LARGE SCALE GENOMIC DNA]</scope>
</reference>
<evidence type="ECO:0000313" key="1">
    <source>
        <dbReference type="EMBL" id="GAA0183484.1"/>
    </source>
</evidence>
<evidence type="ECO:0000313" key="2">
    <source>
        <dbReference type="Proteomes" id="UP001454036"/>
    </source>
</evidence>
<comment type="caution">
    <text evidence="1">The sequence shown here is derived from an EMBL/GenBank/DDBJ whole genome shotgun (WGS) entry which is preliminary data.</text>
</comment>
<accession>A0AAV3RSV1</accession>
<gene>
    <name evidence="1" type="ORF">LIER_30885</name>
</gene>
<protein>
    <submittedName>
        <fullName evidence="1">Uncharacterized protein</fullName>
    </submittedName>
</protein>
<organism evidence="1 2">
    <name type="scientific">Lithospermum erythrorhizon</name>
    <name type="common">Purple gromwell</name>
    <name type="synonym">Lithospermum officinale var. erythrorhizon</name>
    <dbReference type="NCBI Taxonomy" id="34254"/>
    <lineage>
        <taxon>Eukaryota</taxon>
        <taxon>Viridiplantae</taxon>
        <taxon>Streptophyta</taxon>
        <taxon>Embryophyta</taxon>
        <taxon>Tracheophyta</taxon>
        <taxon>Spermatophyta</taxon>
        <taxon>Magnoliopsida</taxon>
        <taxon>eudicotyledons</taxon>
        <taxon>Gunneridae</taxon>
        <taxon>Pentapetalae</taxon>
        <taxon>asterids</taxon>
        <taxon>lamiids</taxon>
        <taxon>Boraginales</taxon>
        <taxon>Boraginaceae</taxon>
        <taxon>Boraginoideae</taxon>
        <taxon>Lithospermeae</taxon>
        <taxon>Lithospermum</taxon>
    </lineage>
</organism>
<dbReference type="AlphaFoldDB" id="A0AAV3RSV1"/>
<keyword evidence="2" id="KW-1185">Reference proteome</keyword>
<proteinExistence type="predicted"/>
<dbReference type="Proteomes" id="UP001454036">
    <property type="component" value="Unassembled WGS sequence"/>
</dbReference>
<dbReference type="EMBL" id="BAABME010011258">
    <property type="protein sequence ID" value="GAA0183484.1"/>
    <property type="molecule type" value="Genomic_DNA"/>
</dbReference>
<name>A0AAV3RSV1_LITER</name>